<feature type="compositionally biased region" description="Low complexity" evidence="1">
    <location>
        <begin position="575"/>
        <end position="592"/>
    </location>
</feature>
<feature type="chain" id="PRO_5002853050" description="VWFA domain-containing protein" evidence="3">
    <location>
        <begin position="23"/>
        <end position="694"/>
    </location>
</feature>
<dbReference type="InParanoid" id="B7G9V2"/>
<accession>B7G9V2</accession>
<evidence type="ECO:0000259" key="4">
    <source>
        <dbReference type="PROSITE" id="PS50234"/>
    </source>
</evidence>
<dbReference type="SMART" id="SM00327">
    <property type="entry name" value="VWA"/>
    <property type="match status" value="1"/>
</dbReference>
<evidence type="ECO:0000256" key="3">
    <source>
        <dbReference type="SAM" id="SignalP"/>
    </source>
</evidence>
<dbReference type="Gene3D" id="3.40.50.410">
    <property type="entry name" value="von Willebrand factor, type A domain"/>
    <property type="match status" value="1"/>
</dbReference>
<gene>
    <name evidence="5" type="ORF">PHATRDRAFT_49216</name>
</gene>
<dbReference type="AlphaFoldDB" id="B7G9V2"/>
<evidence type="ECO:0000313" key="6">
    <source>
        <dbReference type="Proteomes" id="UP000000759"/>
    </source>
</evidence>
<dbReference type="HOGENOM" id="CLU_397153_0_0_1"/>
<dbReference type="EMBL" id="CM000623">
    <property type="protein sequence ID" value="EEC44625.1"/>
    <property type="molecule type" value="Genomic_DNA"/>
</dbReference>
<evidence type="ECO:0000313" key="5">
    <source>
        <dbReference type="EMBL" id="EEC44625.1"/>
    </source>
</evidence>
<dbReference type="PaxDb" id="2850-Phatr49216"/>
<dbReference type="STRING" id="556484.B7G9V2"/>
<dbReference type="PANTHER" id="PTHR10166">
    <property type="entry name" value="VOLTAGE-DEPENDENT CALCIUM CHANNEL SUBUNIT ALPHA-2/DELTA-RELATED"/>
    <property type="match status" value="1"/>
</dbReference>
<organism evidence="5 6">
    <name type="scientific">Phaeodactylum tricornutum (strain CCAP 1055/1)</name>
    <dbReference type="NCBI Taxonomy" id="556484"/>
    <lineage>
        <taxon>Eukaryota</taxon>
        <taxon>Sar</taxon>
        <taxon>Stramenopiles</taxon>
        <taxon>Ochrophyta</taxon>
        <taxon>Bacillariophyta</taxon>
        <taxon>Bacillariophyceae</taxon>
        <taxon>Bacillariophycidae</taxon>
        <taxon>Naviculales</taxon>
        <taxon>Phaeodactylaceae</taxon>
        <taxon>Phaeodactylum</taxon>
    </lineage>
</organism>
<dbReference type="InterPro" id="IPR002035">
    <property type="entry name" value="VWF_A"/>
</dbReference>
<dbReference type="Pfam" id="PF13519">
    <property type="entry name" value="VWA_2"/>
    <property type="match status" value="1"/>
</dbReference>
<dbReference type="OMA" id="FTAWVEP"/>
<reference evidence="5 6" key="1">
    <citation type="journal article" date="2008" name="Nature">
        <title>The Phaeodactylum genome reveals the evolutionary history of diatom genomes.</title>
        <authorList>
            <person name="Bowler C."/>
            <person name="Allen A.E."/>
            <person name="Badger J.H."/>
            <person name="Grimwood J."/>
            <person name="Jabbari K."/>
            <person name="Kuo A."/>
            <person name="Maheswari U."/>
            <person name="Martens C."/>
            <person name="Maumus F."/>
            <person name="Otillar R.P."/>
            <person name="Rayko E."/>
            <person name="Salamov A."/>
            <person name="Vandepoele K."/>
            <person name="Beszteri B."/>
            <person name="Gruber A."/>
            <person name="Heijde M."/>
            <person name="Katinka M."/>
            <person name="Mock T."/>
            <person name="Valentin K."/>
            <person name="Verret F."/>
            <person name="Berges J.A."/>
            <person name="Brownlee C."/>
            <person name="Cadoret J.P."/>
            <person name="Chiovitti A."/>
            <person name="Choi C.J."/>
            <person name="Coesel S."/>
            <person name="De Martino A."/>
            <person name="Detter J.C."/>
            <person name="Durkin C."/>
            <person name="Falciatore A."/>
            <person name="Fournet J."/>
            <person name="Haruta M."/>
            <person name="Huysman M.J."/>
            <person name="Jenkins B.D."/>
            <person name="Jiroutova K."/>
            <person name="Jorgensen R.E."/>
            <person name="Joubert Y."/>
            <person name="Kaplan A."/>
            <person name="Kroger N."/>
            <person name="Kroth P.G."/>
            <person name="La Roche J."/>
            <person name="Lindquist E."/>
            <person name="Lommer M."/>
            <person name="Martin-Jezequel V."/>
            <person name="Lopez P.J."/>
            <person name="Lucas S."/>
            <person name="Mangogna M."/>
            <person name="McGinnis K."/>
            <person name="Medlin L.K."/>
            <person name="Montsant A."/>
            <person name="Oudot-Le Secq M.P."/>
            <person name="Napoli C."/>
            <person name="Obornik M."/>
            <person name="Parker M.S."/>
            <person name="Petit J.L."/>
            <person name="Porcel B.M."/>
            <person name="Poulsen N."/>
            <person name="Robison M."/>
            <person name="Rychlewski L."/>
            <person name="Rynearson T.A."/>
            <person name="Schmutz J."/>
            <person name="Shapiro H."/>
            <person name="Siaut M."/>
            <person name="Stanley M."/>
            <person name="Sussman M.R."/>
            <person name="Taylor A.R."/>
            <person name="Vardi A."/>
            <person name="von Dassow P."/>
            <person name="Vyverman W."/>
            <person name="Willis A."/>
            <person name="Wyrwicz L.S."/>
            <person name="Rokhsar D.S."/>
            <person name="Weissenbach J."/>
            <person name="Armbrust E.V."/>
            <person name="Green B.R."/>
            <person name="Van de Peer Y."/>
            <person name="Grigoriev I.V."/>
        </authorList>
    </citation>
    <scope>NUCLEOTIDE SEQUENCE [LARGE SCALE GENOMIC DNA]</scope>
    <source>
        <strain evidence="5 6">CCAP 1055/1</strain>
    </source>
</reference>
<feature type="region of interest" description="Disordered" evidence="1">
    <location>
        <begin position="560"/>
        <end position="610"/>
    </location>
</feature>
<feature type="domain" description="VWFA" evidence="4">
    <location>
        <begin position="200"/>
        <end position="401"/>
    </location>
</feature>
<reference evidence="6" key="2">
    <citation type="submission" date="2008-08" db="EMBL/GenBank/DDBJ databases">
        <authorList>
            <consortium name="Diatom Consortium"/>
            <person name="Grigoriev I."/>
            <person name="Grimwood J."/>
            <person name="Kuo A."/>
            <person name="Otillar R.P."/>
            <person name="Salamov A."/>
            <person name="Detter J.C."/>
            <person name="Lindquist E."/>
            <person name="Shapiro H."/>
            <person name="Lucas S."/>
            <person name="Glavina del Rio T."/>
            <person name="Pitluck S."/>
            <person name="Rokhsar D."/>
            <person name="Bowler C."/>
        </authorList>
    </citation>
    <scope>GENOME REANNOTATION</scope>
    <source>
        <strain evidence="6">CCAP 1055/1</strain>
    </source>
</reference>
<dbReference type="PANTHER" id="PTHR10166:SF37">
    <property type="entry name" value="STOLID, ISOFORM H"/>
    <property type="match status" value="1"/>
</dbReference>
<dbReference type="Gene3D" id="3.30.450.20">
    <property type="entry name" value="PAS domain"/>
    <property type="match status" value="1"/>
</dbReference>
<dbReference type="GeneID" id="7195521"/>
<dbReference type="GO" id="GO:0005891">
    <property type="term" value="C:voltage-gated calcium channel complex"/>
    <property type="evidence" value="ECO:0007669"/>
    <property type="project" value="TreeGrafter"/>
</dbReference>
<keyword evidence="3" id="KW-0732">Signal</keyword>
<proteinExistence type="predicted"/>
<keyword evidence="2" id="KW-1133">Transmembrane helix</keyword>
<dbReference type="KEGG" id="pti:PHATRDRAFT_49216"/>
<dbReference type="Proteomes" id="UP000000759">
    <property type="component" value="Chromosome 21"/>
</dbReference>
<keyword evidence="2" id="KW-0812">Transmembrane</keyword>
<evidence type="ECO:0000256" key="2">
    <source>
        <dbReference type="SAM" id="Phobius"/>
    </source>
</evidence>
<protein>
    <recommendedName>
        <fullName evidence="4">VWFA domain-containing protein</fullName>
    </recommendedName>
</protein>
<feature type="transmembrane region" description="Helical" evidence="2">
    <location>
        <begin position="618"/>
        <end position="639"/>
    </location>
</feature>
<dbReference type="OrthoDB" id="202775at2759"/>
<feature type="signal peptide" evidence="3">
    <location>
        <begin position="1"/>
        <end position="22"/>
    </location>
</feature>
<dbReference type="InterPro" id="IPR036465">
    <property type="entry name" value="vWFA_dom_sf"/>
</dbReference>
<sequence length="694" mass="76195">MKLLNQTISALLLSSSLRILEAAEAEFNALIAMLEADVLELARKVALLYENRCSEDVFTGCARSNYHECMSLSPNQTCPGGKDYNVAKCGDGISCSGLLDFSVSNVRLNSKLVDFNSGNPLDPNVIDTVCFTQQLDEFFIKKREERKPYWDKLGLQTPQMYFGSQNGAFRIYPARHSEECGQYDPTVRAWKIAADSGPKNVVLVLDTSSSMGNYNRLGLLQDAAIRIVETLSVGDRIAIVQFSSQAKPFESKGQTFFWATKENKIALKTYVEDLELNEGTNTLDAFNKTFAVLDDSIDQELHNECITAVLFLTDGVVSPVMNETKSETETKILDLVTAGISNLEARTKQPVFLFTFSVSDNNSVHEFPKRLACSTGENGFWSKIVDADKSFDSLTSYYRLLAIAMSSVENRNFTAWVEPYNYAFSNILGTTVSAPVYDQSGVAIGVVGVDTTNAALDTVLGVPNGSQESIQRIVRRSFAKCPNFNLTLCQRESYRRSGSAKDDALCTSSCTADDFVVVKQEPCERTTARPSELFVENKNLQDVSYAERGCCIVGESDAASPGQCKAVANNEEPSNDTSNTTGVDTGNTTGADIGNTNGVDTSNETEDDTDEDKEWLKVLIYVLVGVGFSLLAAGLIWVVGRCTKRSFFDSHRSARNTDIRDLSWNRLKPVQPINTATNPNYVSPVGSAPPFDDL</sequence>
<dbReference type="InterPro" id="IPR051173">
    <property type="entry name" value="Ca_channel_alpha-2/delta"/>
</dbReference>
<dbReference type="RefSeq" id="XP_002183956.1">
    <property type="nucleotide sequence ID" value="XM_002183920.1"/>
</dbReference>
<dbReference type="GO" id="GO:0005245">
    <property type="term" value="F:voltage-gated calcium channel activity"/>
    <property type="evidence" value="ECO:0007669"/>
    <property type="project" value="TreeGrafter"/>
</dbReference>
<dbReference type="PROSITE" id="PS50234">
    <property type="entry name" value="VWFA"/>
    <property type="match status" value="1"/>
</dbReference>
<name>B7G9V2_PHATC</name>
<keyword evidence="6" id="KW-1185">Reference proteome</keyword>
<evidence type="ECO:0000256" key="1">
    <source>
        <dbReference type="SAM" id="MobiDB-lite"/>
    </source>
</evidence>
<feature type="region of interest" description="Disordered" evidence="1">
    <location>
        <begin position="673"/>
        <end position="694"/>
    </location>
</feature>
<dbReference type="SUPFAM" id="SSF53300">
    <property type="entry name" value="vWA-like"/>
    <property type="match status" value="1"/>
</dbReference>
<keyword evidence="2" id="KW-0472">Membrane</keyword>
<dbReference type="eggNOG" id="KOG2353">
    <property type="taxonomic scope" value="Eukaryota"/>
</dbReference>